<dbReference type="GO" id="GO:0019243">
    <property type="term" value="P:methylglyoxal catabolic process to D-lactate via S-lactoyl-glutathione"/>
    <property type="evidence" value="ECO:0007669"/>
    <property type="project" value="TreeGrafter"/>
</dbReference>
<organism evidence="8 9">
    <name type="scientific">Lolliginicoccus lacisalsi</name>
    <dbReference type="NCBI Taxonomy" id="2742202"/>
    <lineage>
        <taxon>Bacteria</taxon>
        <taxon>Bacillati</taxon>
        <taxon>Actinomycetota</taxon>
        <taxon>Actinomycetes</taxon>
        <taxon>Mycobacteriales</taxon>
        <taxon>Hoyosellaceae</taxon>
        <taxon>Lolliginicoccus</taxon>
    </lineage>
</organism>
<evidence type="ECO:0000313" key="9">
    <source>
        <dbReference type="Proteomes" id="UP000642993"/>
    </source>
</evidence>
<feature type="domain" description="DJ-1/PfpI" evidence="7">
    <location>
        <begin position="77"/>
        <end position="193"/>
    </location>
</feature>
<keyword evidence="4" id="KW-0346">Stress response</keyword>
<dbReference type="GO" id="GO:0006281">
    <property type="term" value="P:DNA repair"/>
    <property type="evidence" value="ECO:0007669"/>
    <property type="project" value="UniProtKB-KW"/>
</dbReference>
<dbReference type="InterPro" id="IPR050325">
    <property type="entry name" value="Prot/Nucl_acid_deglycase"/>
</dbReference>
<dbReference type="EC" id="3.5.1.124" evidence="8"/>
<reference evidence="8" key="1">
    <citation type="submission" date="2020-09" db="EMBL/GenBank/DDBJ databases">
        <title>Hoyosella lacisalsi sp. nov., a halotolerant actinobacterium isolated from soil of Lake Gudzhirganskoe.</title>
        <authorList>
            <person name="Yang Q."/>
            <person name="Guo P.Y."/>
            <person name="Liu S.W."/>
            <person name="Li F.N."/>
            <person name="Sun C.H."/>
        </authorList>
    </citation>
    <scope>NUCLEOTIDE SEQUENCE</scope>
    <source>
        <strain evidence="8">G463</strain>
    </source>
</reference>
<dbReference type="NCBIfam" id="NF003168">
    <property type="entry name" value="PRK04155.1"/>
    <property type="match status" value="1"/>
</dbReference>
<evidence type="ECO:0000256" key="3">
    <source>
        <dbReference type="ARBA" id="ARBA00022801"/>
    </source>
</evidence>
<proteinExistence type="predicted"/>
<comment type="caution">
    <text evidence="8">The sequence shown here is derived from an EMBL/GenBank/DDBJ whole genome shotgun (WGS) entry which is preliminary data.</text>
</comment>
<name>A0A927J9B3_9ACTN</name>
<evidence type="ECO:0000313" key="8">
    <source>
        <dbReference type="EMBL" id="MBD8504969.1"/>
    </source>
</evidence>
<dbReference type="PIRSF" id="PIRSF037798">
    <property type="entry name" value="Chaperone_HchA"/>
    <property type="match status" value="1"/>
</dbReference>
<dbReference type="EMBL" id="JACYWE010000001">
    <property type="protein sequence ID" value="MBD8504969.1"/>
    <property type="molecule type" value="Genomic_DNA"/>
</dbReference>
<keyword evidence="9" id="KW-1185">Reference proteome</keyword>
<evidence type="ECO:0000256" key="6">
    <source>
        <dbReference type="SAM" id="MobiDB-lite"/>
    </source>
</evidence>
<dbReference type="PANTHER" id="PTHR48094">
    <property type="entry name" value="PROTEIN/NUCLEIC ACID DEGLYCASE DJ-1-RELATED"/>
    <property type="match status" value="1"/>
</dbReference>
<gene>
    <name evidence="8" type="primary">hchA</name>
    <name evidence="8" type="ORF">HT102_00510</name>
</gene>
<sequence>MVDTTADRNPAADPAEHNAFFPSPYSLSQYTAPRTDFDGLSTEEKYTGGRWKILVIATEERYMLMENGTFFSTGNHPVETLLPLHHMAEAGYGIDVATVGGAPGKFEWWAFPKEDEATKSAWEATSESFKAPKRLGDVLAEGLDDYAAIFVPGGHGAMNGIPFSKEIQQAMDFFLEKDRLIITLCHGPAVFLVGGLDREKNSFAGYKIVAFPDSLDFGANIEIGYLPGEMPWKLGATLKAEGIEVVNDDMAGATTRDRNVLTGDSPLAANQLGKESVAALLEKFGN</sequence>
<protein>
    <submittedName>
        <fullName evidence="8">Protein deglycase HchA</fullName>
        <ecNumber evidence="8">3.5.1.124</ecNumber>
    </submittedName>
</protein>
<dbReference type="AlphaFoldDB" id="A0A927J9B3"/>
<dbReference type="InterPro" id="IPR002818">
    <property type="entry name" value="DJ-1/PfpI"/>
</dbReference>
<dbReference type="InterPro" id="IPR017283">
    <property type="entry name" value="HchA"/>
</dbReference>
<keyword evidence="3 8" id="KW-0378">Hydrolase</keyword>
<keyword evidence="5" id="KW-0234">DNA repair</keyword>
<keyword evidence="1" id="KW-0963">Cytoplasm</keyword>
<dbReference type="GO" id="GO:0019172">
    <property type="term" value="F:glyoxalase III activity"/>
    <property type="evidence" value="ECO:0007669"/>
    <property type="project" value="TreeGrafter"/>
</dbReference>
<dbReference type="Proteomes" id="UP000642993">
    <property type="component" value="Unassembled WGS sequence"/>
</dbReference>
<dbReference type="InterPro" id="IPR029062">
    <property type="entry name" value="Class_I_gatase-like"/>
</dbReference>
<dbReference type="PANTHER" id="PTHR48094:SF20">
    <property type="entry name" value="PROTEIN_NUCLEIC ACID DEGLYCASE 1"/>
    <property type="match status" value="1"/>
</dbReference>
<evidence type="ECO:0000256" key="5">
    <source>
        <dbReference type="ARBA" id="ARBA00023204"/>
    </source>
</evidence>
<evidence type="ECO:0000256" key="1">
    <source>
        <dbReference type="ARBA" id="ARBA00022490"/>
    </source>
</evidence>
<evidence type="ECO:0000256" key="2">
    <source>
        <dbReference type="ARBA" id="ARBA00022763"/>
    </source>
</evidence>
<dbReference type="GO" id="GO:0005737">
    <property type="term" value="C:cytoplasm"/>
    <property type="evidence" value="ECO:0007669"/>
    <property type="project" value="TreeGrafter"/>
</dbReference>
<accession>A0A927J9B3</accession>
<feature type="region of interest" description="Disordered" evidence="6">
    <location>
        <begin position="1"/>
        <end position="20"/>
    </location>
</feature>
<dbReference type="SUPFAM" id="SSF52317">
    <property type="entry name" value="Class I glutamine amidotransferase-like"/>
    <property type="match status" value="1"/>
</dbReference>
<dbReference type="GO" id="GO:0036524">
    <property type="term" value="F:protein deglycase activity"/>
    <property type="evidence" value="ECO:0007669"/>
    <property type="project" value="UniProtKB-EC"/>
</dbReference>
<dbReference type="Pfam" id="PF01965">
    <property type="entry name" value="DJ-1_PfpI"/>
    <property type="match status" value="1"/>
</dbReference>
<evidence type="ECO:0000259" key="7">
    <source>
        <dbReference type="Pfam" id="PF01965"/>
    </source>
</evidence>
<dbReference type="Gene3D" id="3.40.50.880">
    <property type="match status" value="1"/>
</dbReference>
<evidence type="ECO:0000256" key="4">
    <source>
        <dbReference type="ARBA" id="ARBA00023016"/>
    </source>
</evidence>
<dbReference type="RefSeq" id="WP_192037462.1">
    <property type="nucleotide sequence ID" value="NZ_JACYWE010000001.1"/>
</dbReference>
<keyword evidence="2" id="KW-0227">DNA damage</keyword>